<evidence type="ECO:0000313" key="2">
    <source>
        <dbReference type="Proteomes" id="UP000305471"/>
    </source>
</evidence>
<accession>A0A4U0ZA56</accession>
<name>A0A4U0ZA56_9ALTE</name>
<protein>
    <submittedName>
        <fullName evidence="1">IS66 family insertion sequence element accessory protein TnpB</fullName>
    </submittedName>
</protein>
<dbReference type="RefSeq" id="WP_136783862.1">
    <property type="nucleotide sequence ID" value="NZ_SWCO01000018.1"/>
</dbReference>
<organism evidence="1 2">
    <name type="scientific">Alteromonas portus</name>
    <dbReference type="NCBI Taxonomy" id="2565549"/>
    <lineage>
        <taxon>Bacteria</taxon>
        <taxon>Pseudomonadati</taxon>
        <taxon>Pseudomonadota</taxon>
        <taxon>Gammaproteobacteria</taxon>
        <taxon>Alteromonadales</taxon>
        <taxon>Alteromonadaceae</taxon>
        <taxon>Alteromonas/Salinimonas group</taxon>
        <taxon>Alteromonas</taxon>
    </lineage>
</organism>
<proteinExistence type="predicted"/>
<evidence type="ECO:0000313" key="1">
    <source>
        <dbReference type="EMBL" id="TKB00515.1"/>
    </source>
</evidence>
<dbReference type="OrthoDB" id="6368379at2"/>
<dbReference type="AlphaFoldDB" id="A0A4U0ZA56"/>
<dbReference type="EMBL" id="SWCO01000018">
    <property type="protein sequence ID" value="TKB00515.1"/>
    <property type="molecule type" value="Genomic_DNA"/>
</dbReference>
<keyword evidence="2" id="KW-1185">Reference proteome</keyword>
<dbReference type="NCBIfam" id="NF047593">
    <property type="entry name" value="IS66_ISAeme5_TnpA"/>
    <property type="match status" value="1"/>
</dbReference>
<dbReference type="Proteomes" id="UP000305471">
    <property type="component" value="Unassembled WGS sequence"/>
</dbReference>
<sequence length="100" mass="11370">MTPEERTQFWQQQISTWQVSSLSGQAFCRENNLSYHQFVYWRRKQNKARSSQPDSPIGFARVTQTASSKCELTLTLPNGLSITGIHTGNIELVGAILRQL</sequence>
<comment type="caution">
    <text evidence="1">The sequence shown here is derived from an EMBL/GenBank/DDBJ whole genome shotgun (WGS) entry which is preliminary data.</text>
</comment>
<reference evidence="1 2" key="1">
    <citation type="submission" date="2019-04" db="EMBL/GenBank/DDBJ databases">
        <title>Alteromonas portus sp. nov., an alginate lyase-excreting marine bacterium.</title>
        <authorList>
            <person name="Huang H."/>
            <person name="Mo K."/>
            <person name="Bao S."/>
        </authorList>
    </citation>
    <scope>NUCLEOTIDE SEQUENCE [LARGE SCALE GENOMIC DNA]</scope>
    <source>
        <strain evidence="1 2">HB161718</strain>
    </source>
</reference>
<gene>
    <name evidence="1" type="ORF">E5672_19655</name>
</gene>